<dbReference type="AlphaFoldDB" id="A0A8T0UDR5"/>
<evidence type="ECO:0000313" key="3">
    <source>
        <dbReference type="Proteomes" id="UP000823388"/>
    </source>
</evidence>
<sequence>MWSCSSKEIHMRTHSKTTCCHIQGTEVDVLHDLIASASFSPKPLAFTFIGDEHLAPAKPSWGIPEGIEILQTGVTQSQQEFPMVMPRGGDVLAPFAANLSPPNDHHLPRSKPNPCSFGPQTPILMFFKEHKGHEQPEQPNLESPKDEILFFS</sequence>
<name>A0A8T0UDR5_PANVG</name>
<keyword evidence="3" id="KW-1185">Reference proteome</keyword>
<feature type="compositionally biased region" description="Basic and acidic residues" evidence="1">
    <location>
        <begin position="143"/>
        <end position="152"/>
    </location>
</feature>
<accession>A0A8T0UDR5</accession>
<gene>
    <name evidence="2" type="ORF">PVAP13_3NG167503</name>
</gene>
<comment type="caution">
    <text evidence="2">The sequence shown here is derived from an EMBL/GenBank/DDBJ whole genome shotgun (WGS) entry which is preliminary data.</text>
</comment>
<organism evidence="2 3">
    <name type="scientific">Panicum virgatum</name>
    <name type="common">Blackwell switchgrass</name>
    <dbReference type="NCBI Taxonomy" id="38727"/>
    <lineage>
        <taxon>Eukaryota</taxon>
        <taxon>Viridiplantae</taxon>
        <taxon>Streptophyta</taxon>
        <taxon>Embryophyta</taxon>
        <taxon>Tracheophyta</taxon>
        <taxon>Spermatophyta</taxon>
        <taxon>Magnoliopsida</taxon>
        <taxon>Liliopsida</taxon>
        <taxon>Poales</taxon>
        <taxon>Poaceae</taxon>
        <taxon>PACMAD clade</taxon>
        <taxon>Panicoideae</taxon>
        <taxon>Panicodae</taxon>
        <taxon>Paniceae</taxon>
        <taxon>Panicinae</taxon>
        <taxon>Panicum</taxon>
        <taxon>Panicum sect. Hiantes</taxon>
    </lineage>
</organism>
<reference evidence="2" key="1">
    <citation type="submission" date="2020-05" db="EMBL/GenBank/DDBJ databases">
        <title>WGS assembly of Panicum virgatum.</title>
        <authorList>
            <person name="Lovell J.T."/>
            <person name="Jenkins J."/>
            <person name="Shu S."/>
            <person name="Juenger T.E."/>
            <person name="Schmutz J."/>
        </authorList>
    </citation>
    <scope>NUCLEOTIDE SEQUENCE</scope>
    <source>
        <strain evidence="2">AP13</strain>
    </source>
</reference>
<protein>
    <submittedName>
        <fullName evidence="2">Uncharacterized protein</fullName>
    </submittedName>
</protein>
<feature type="region of interest" description="Disordered" evidence="1">
    <location>
        <begin position="132"/>
        <end position="152"/>
    </location>
</feature>
<evidence type="ECO:0000313" key="2">
    <source>
        <dbReference type="EMBL" id="KAG2620238.1"/>
    </source>
</evidence>
<proteinExistence type="predicted"/>
<evidence type="ECO:0000256" key="1">
    <source>
        <dbReference type="SAM" id="MobiDB-lite"/>
    </source>
</evidence>
<dbReference type="EMBL" id="CM029042">
    <property type="protein sequence ID" value="KAG2620238.1"/>
    <property type="molecule type" value="Genomic_DNA"/>
</dbReference>
<dbReference type="Proteomes" id="UP000823388">
    <property type="component" value="Chromosome 3N"/>
</dbReference>